<dbReference type="Gene3D" id="3.90.1200.10">
    <property type="match status" value="1"/>
</dbReference>
<reference evidence="3" key="1">
    <citation type="journal article" date="2018" name="Front. Microbiol.">
        <title>Genome-Based Analysis Reveals the Taxonomy and Diversity of the Family Idiomarinaceae.</title>
        <authorList>
            <person name="Liu Y."/>
            <person name="Lai Q."/>
            <person name="Shao Z."/>
        </authorList>
    </citation>
    <scope>NUCLEOTIDE SEQUENCE [LARGE SCALE GENOMIC DNA]</scope>
    <source>
        <strain evidence="3">c121</strain>
    </source>
</reference>
<dbReference type="GO" id="GO:0005737">
    <property type="term" value="C:cytoplasm"/>
    <property type="evidence" value="ECO:0007669"/>
    <property type="project" value="TreeGrafter"/>
</dbReference>
<evidence type="ECO:0000313" key="3">
    <source>
        <dbReference type="Proteomes" id="UP000287022"/>
    </source>
</evidence>
<proteinExistence type="predicted"/>
<dbReference type="Proteomes" id="UP000287022">
    <property type="component" value="Unassembled WGS sequence"/>
</dbReference>
<sequence>MCTFTRAKVLWSQVHFISYTLYWCAMRCGNGESLNRRTKVQQQWLDSLPIHGVIKAEPLLRGVANSVYKITTTSATYVLKQFRFDHPYGLDRDQEVDVQRQLAQQQLAPEVLHYDQAQGLLLQSFLPGQDLAHTSLPMVDKLRELAEVSAHIHQVSIVAPVWSLRERLVRYCDELARFDAERAKQFEKRLMSFRKLLDSFATHPVFCHNDLGFHHVFLTPTPRVIDWEYSGLGERYFDLANTIAVNQLDLPHRNAFLNAYEAEAGVTLQRDLLEQWLQLVDVVNQLWYELHHYLQRISD</sequence>
<comment type="caution">
    <text evidence="2">The sequence shown here is derived from an EMBL/GenBank/DDBJ whole genome shotgun (WGS) entry which is preliminary data.</text>
</comment>
<dbReference type="GO" id="GO:0006646">
    <property type="term" value="P:phosphatidylethanolamine biosynthetic process"/>
    <property type="evidence" value="ECO:0007669"/>
    <property type="project" value="TreeGrafter"/>
</dbReference>
<dbReference type="InterPro" id="IPR002575">
    <property type="entry name" value="Aminoglycoside_PTrfase"/>
</dbReference>
<dbReference type="PANTHER" id="PTHR22603:SF66">
    <property type="entry name" value="ETHANOLAMINE KINASE"/>
    <property type="match status" value="1"/>
</dbReference>
<dbReference type="AlphaFoldDB" id="A0A432Z2I1"/>
<dbReference type="STRING" id="1122124.GCA_000423165_01953"/>
<dbReference type="GO" id="GO:0004305">
    <property type="term" value="F:ethanolamine kinase activity"/>
    <property type="evidence" value="ECO:0007669"/>
    <property type="project" value="TreeGrafter"/>
</dbReference>
<dbReference type="PANTHER" id="PTHR22603">
    <property type="entry name" value="CHOLINE/ETHANOALAMINE KINASE"/>
    <property type="match status" value="1"/>
</dbReference>
<name>A0A432Z2I1_9GAMM</name>
<dbReference type="Gene3D" id="3.30.200.20">
    <property type="entry name" value="Phosphorylase Kinase, domain 1"/>
    <property type="match status" value="1"/>
</dbReference>
<feature type="domain" description="Aminoglycoside phosphotransferase" evidence="1">
    <location>
        <begin position="56"/>
        <end position="265"/>
    </location>
</feature>
<organism evidence="2 3">
    <name type="scientific">Pseudidiomarina sediminum</name>
    <dbReference type="NCBI Taxonomy" id="431675"/>
    <lineage>
        <taxon>Bacteria</taxon>
        <taxon>Pseudomonadati</taxon>
        <taxon>Pseudomonadota</taxon>
        <taxon>Gammaproteobacteria</taxon>
        <taxon>Alteromonadales</taxon>
        <taxon>Idiomarinaceae</taxon>
        <taxon>Pseudidiomarina</taxon>
    </lineage>
</organism>
<protein>
    <recommendedName>
        <fullName evidence="1">Aminoglycoside phosphotransferase domain-containing protein</fullName>
    </recommendedName>
</protein>
<dbReference type="EMBL" id="PIQE01000003">
    <property type="protein sequence ID" value="RUO72091.1"/>
    <property type="molecule type" value="Genomic_DNA"/>
</dbReference>
<dbReference type="InterPro" id="IPR011009">
    <property type="entry name" value="Kinase-like_dom_sf"/>
</dbReference>
<dbReference type="SUPFAM" id="SSF56112">
    <property type="entry name" value="Protein kinase-like (PK-like)"/>
    <property type="match status" value="1"/>
</dbReference>
<gene>
    <name evidence="2" type="ORF">CWI80_09830</name>
</gene>
<evidence type="ECO:0000313" key="2">
    <source>
        <dbReference type="EMBL" id="RUO72091.1"/>
    </source>
</evidence>
<dbReference type="Pfam" id="PF01636">
    <property type="entry name" value="APH"/>
    <property type="match status" value="1"/>
</dbReference>
<evidence type="ECO:0000259" key="1">
    <source>
        <dbReference type="Pfam" id="PF01636"/>
    </source>
</evidence>
<keyword evidence="3" id="KW-1185">Reference proteome</keyword>
<accession>A0A432Z2I1</accession>